<name>A0A291B7A6_9GAMM</name>
<evidence type="ECO:0000313" key="1">
    <source>
        <dbReference type="EMBL" id="ATF08873.1"/>
    </source>
</evidence>
<dbReference type="AlphaFoldDB" id="A0A291B7A6"/>
<dbReference type="Proteomes" id="UP000218160">
    <property type="component" value="Chromosome 1"/>
</dbReference>
<accession>A0A291B7A6</accession>
<dbReference type="EMBL" id="CP020660">
    <property type="protein sequence ID" value="ATF08873.1"/>
    <property type="molecule type" value="Genomic_DNA"/>
</dbReference>
<proteinExistence type="predicted"/>
<sequence length="39" mass="4383">MARVKLSFHTNGFVTLSDVVNTIALRLVDFSAGQFEEIR</sequence>
<protein>
    <submittedName>
        <fullName evidence="1">Uncharacterized protein</fullName>
    </submittedName>
</protein>
<keyword evidence="2" id="KW-1185">Reference proteome</keyword>
<reference evidence="2" key="1">
    <citation type="submission" date="2017-04" db="EMBL/GenBank/DDBJ databases">
        <title>Genome evolution of the luminous symbionts of deep sea anglerfish.</title>
        <authorList>
            <person name="Hendry T.A."/>
        </authorList>
    </citation>
    <scope>NUCLEOTIDE SEQUENCE [LARGE SCALE GENOMIC DNA]</scope>
</reference>
<dbReference type="KEGG" id="elux:BTN50_0337"/>
<organism evidence="1 2">
    <name type="scientific">Candidatus Enterovibrio altilux</name>
    <dbReference type="NCBI Taxonomy" id="1927128"/>
    <lineage>
        <taxon>Bacteria</taxon>
        <taxon>Pseudomonadati</taxon>
        <taxon>Pseudomonadota</taxon>
        <taxon>Gammaproteobacteria</taxon>
        <taxon>Vibrionales</taxon>
        <taxon>Vibrionaceae</taxon>
        <taxon>Enterovibrio</taxon>
    </lineage>
</organism>
<gene>
    <name evidence="1" type="ORF">BTN50_0337</name>
</gene>
<evidence type="ECO:0000313" key="2">
    <source>
        <dbReference type="Proteomes" id="UP000218160"/>
    </source>
</evidence>